<dbReference type="Gene3D" id="3.80.10.10">
    <property type="entry name" value="Ribonuclease Inhibitor"/>
    <property type="match status" value="1"/>
</dbReference>
<evidence type="ECO:0000313" key="2">
    <source>
        <dbReference type="Proteomes" id="UP001221142"/>
    </source>
</evidence>
<evidence type="ECO:0008006" key="3">
    <source>
        <dbReference type="Google" id="ProtNLM"/>
    </source>
</evidence>
<comment type="caution">
    <text evidence="1">The sequence shown here is derived from an EMBL/GenBank/DDBJ whole genome shotgun (WGS) entry which is preliminary data.</text>
</comment>
<accession>A0AAD7B2I0</accession>
<dbReference type="AlphaFoldDB" id="A0AAD7B2I0"/>
<dbReference type="InterPro" id="IPR032675">
    <property type="entry name" value="LRR_dom_sf"/>
</dbReference>
<keyword evidence="2" id="KW-1185">Reference proteome</keyword>
<organism evidence="1 2">
    <name type="scientific">Roridomyces roridus</name>
    <dbReference type="NCBI Taxonomy" id="1738132"/>
    <lineage>
        <taxon>Eukaryota</taxon>
        <taxon>Fungi</taxon>
        <taxon>Dikarya</taxon>
        <taxon>Basidiomycota</taxon>
        <taxon>Agaricomycotina</taxon>
        <taxon>Agaricomycetes</taxon>
        <taxon>Agaricomycetidae</taxon>
        <taxon>Agaricales</taxon>
        <taxon>Marasmiineae</taxon>
        <taxon>Mycenaceae</taxon>
        <taxon>Roridomyces</taxon>
    </lineage>
</organism>
<evidence type="ECO:0000313" key="1">
    <source>
        <dbReference type="EMBL" id="KAJ7607940.1"/>
    </source>
</evidence>
<dbReference type="EMBL" id="JARKIF010000047">
    <property type="protein sequence ID" value="KAJ7607940.1"/>
    <property type="molecule type" value="Genomic_DNA"/>
</dbReference>
<proteinExistence type="predicted"/>
<gene>
    <name evidence="1" type="ORF">FB45DRAFT_1011155</name>
</gene>
<dbReference type="SUPFAM" id="SSF52047">
    <property type="entry name" value="RNI-like"/>
    <property type="match status" value="1"/>
</dbReference>
<dbReference type="Proteomes" id="UP001221142">
    <property type="component" value="Unassembled WGS sequence"/>
</dbReference>
<name>A0AAD7B2I0_9AGAR</name>
<protein>
    <recommendedName>
        <fullName evidence="3">F-box domain-containing protein</fullName>
    </recommendedName>
</protein>
<reference evidence="1" key="1">
    <citation type="submission" date="2023-03" db="EMBL/GenBank/DDBJ databases">
        <title>Massive genome expansion in bonnet fungi (Mycena s.s.) driven by repeated elements and novel gene families across ecological guilds.</title>
        <authorList>
            <consortium name="Lawrence Berkeley National Laboratory"/>
            <person name="Harder C.B."/>
            <person name="Miyauchi S."/>
            <person name="Viragh M."/>
            <person name="Kuo A."/>
            <person name="Thoen E."/>
            <person name="Andreopoulos B."/>
            <person name="Lu D."/>
            <person name="Skrede I."/>
            <person name="Drula E."/>
            <person name="Henrissat B."/>
            <person name="Morin E."/>
            <person name="Kohler A."/>
            <person name="Barry K."/>
            <person name="LaButti K."/>
            <person name="Morin E."/>
            <person name="Salamov A."/>
            <person name="Lipzen A."/>
            <person name="Mereny Z."/>
            <person name="Hegedus B."/>
            <person name="Baldrian P."/>
            <person name="Stursova M."/>
            <person name="Weitz H."/>
            <person name="Taylor A."/>
            <person name="Grigoriev I.V."/>
            <person name="Nagy L.G."/>
            <person name="Martin F."/>
            <person name="Kauserud H."/>
        </authorList>
    </citation>
    <scope>NUCLEOTIDE SEQUENCE</scope>
    <source>
        <strain evidence="1">9284</strain>
    </source>
</reference>
<sequence>MSSVLQLRQRIDSLSEDIIRRQDVLRDLENKRSAARSELNSILDPMSRMPLEISSEILLQSISETPTLEELSVFTRVSHSWRAAALGTTSMWNTIRDEGIPPARFPQAMSLWLQRGKALPLSLSIRRHTTDTFPPNFAVLKEHALRVEKLELHGGSEFERFRLDNYPFLGLKSLTIDAPYTRPPSESFSLHWIFEMLRSPQLVECNILIQSYYTDDSLWMSRQAITRSPGLRRLRLGRFNSSRVDPDPVQGLLWQLSAPALEWLSVSLHFCELESTARSLGECFDLIPRLTSLDIAVNLNVTSFLASLAAFPNRLPALRHLVVHDWSFQGVVEFLATLRKSLRSLRLVIPKARVDEELTRDLLENKGILNRRLTVAKLHHDFCAVWIHMNLIHRPPSAPVRYFCGPTLFFGRLLHEWLPILVACSIGLELWKYLELGRQLTTAAHESLSTGCDLYSPWDTENAFLIGTPLKHQILLADAMRPLQIAMHCDEIHGRFVRVTKFASVELQKGVTGRLVDSTFESACGAVGLQFFVRVRLRYSGRSMPRLI</sequence>